<protein>
    <recommendedName>
        <fullName evidence="5">CCHC-type domain-containing protein</fullName>
    </recommendedName>
</protein>
<reference evidence="3 4" key="1">
    <citation type="submission" date="2019-10" db="EMBL/GenBank/DDBJ databases">
        <title>Assembly and Annotation for the nematode Trichostrongylus colubriformis.</title>
        <authorList>
            <person name="Martin J."/>
        </authorList>
    </citation>
    <scope>NUCLEOTIDE SEQUENCE [LARGE SCALE GENOMIC DNA]</scope>
    <source>
        <strain evidence="3">G859</strain>
        <tissue evidence="3">Whole worm</tissue>
    </source>
</reference>
<proteinExistence type="predicted"/>
<dbReference type="EMBL" id="WIXE01023069">
    <property type="protein sequence ID" value="KAK5966823.1"/>
    <property type="molecule type" value="Genomic_DNA"/>
</dbReference>
<feature type="compositionally biased region" description="Polar residues" evidence="2">
    <location>
        <begin position="252"/>
        <end position="266"/>
    </location>
</feature>
<feature type="region of interest" description="Disordered" evidence="2">
    <location>
        <begin position="248"/>
        <end position="276"/>
    </location>
</feature>
<gene>
    <name evidence="3" type="ORF">GCK32_013585</name>
</gene>
<evidence type="ECO:0000313" key="4">
    <source>
        <dbReference type="Proteomes" id="UP001331761"/>
    </source>
</evidence>
<evidence type="ECO:0000256" key="2">
    <source>
        <dbReference type="SAM" id="MobiDB-lite"/>
    </source>
</evidence>
<evidence type="ECO:0000313" key="3">
    <source>
        <dbReference type="EMBL" id="KAK5966823.1"/>
    </source>
</evidence>
<comment type="caution">
    <text evidence="3">The sequence shown here is derived from an EMBL/GenBank/DDBJ whole genome shotgun (WGS) entry which is preliminary data.</text>
</comment>
<accession>A0AAN8F868</accession>
<organism evidence="3 4">
    <name type="scientific">Trichostrongylus colubriformis</name>
    <name type="common">Black scour worm</name>
    <dbReference type="NCBI Taxonomy" id="6319"/>
    <lineage>
        <taxon>Eukaryota</taxon>
        <taxon>Metazoa</taxon>
        <taxon>Ecdysozoa</taxon>
        <taxon>Nematoda</taxon>
        <taxon>Chromadorea</taxon>
        <taxon>Rhabditida</taxon>
        <taxon>Rhabditina</taxon>
        <taxon>Rhabditomorpha</taxon>
        <taxon>Strongyloidea</taxon>
        <taxon>Trichostrongylidae</taxon>
        <taxon>Trichostrongylus</taxon>
    </lineage>
</organism>
<dbReference type="Proteomes" id="UP001331761">
    <property type="component" value="Unassembled WGS sequence"/>
</dbReference>
<feature type="non-terminal residue" evidence="3">
    <location>
        <position position="455"/>
    </location>
</feature>
<dbReference type="AlphaFoldDB" id="A0AAN8F868"/>
<evidence type="ECO:0008006" key="5">
    <source>
        <dbReference type="Google" id="ProtNLM"/>
    </source>
</evidence>
<sequence length="455" mass="51877">MATQITSAKRRLSRYGTKLDKIIEAFKDEGIETTQVSTMSEHIGEIRSTRQMTEGTQANAEQLERDLVLLRKEMGNLDREASEIQDNFEQVKAQTLREEYGAGGLATSYHSMVLRATSLKKDLMRLEATYMFVDARYENMANMSRAVHPAKRADWLRFKNGLYNPRWIRASVDGTLTFIDKILDRINKALAEAEKELHRRDTLWRESQQRSRERQIWEGATAVQELRQTVNKHTDLFEDVVKRLEALEGQRKSSSSPSLMCSGKSSRSSDDNASERMQVTELNDDEYFSKMVAEVSDNTSYSLQNTDPMLPESIPAGEVDAQVKLPARDVMEMMRMRHKSMIATLEDCSVRILGGDPDIKASNPCYFCNTKNDHYHDNCPVVVDIRKREEIIKKQGRCVACLEFCGGSCKEKICSYCLEVYDTAFERIVPKGAHHLALCPLPDKRAEMEASAKEL</sequence>
<keyword evidence="4" id="KW-1185">Reference proteome</keyword>
<name>A0AAN8F868_TRICO</name>
<keyword evidence="1" id="KW-0175">Coiled coil</keyword>
<feature type="coiled-coil region" evidence="1">
    <location>
        <begin position="46"/>
        <end position="94"/>
    </location>
</feature>
<evidence type="ECO:0000256" key="1">
    <source>
        <dbReference type="SAM" id="Coils"/>
    </source>
</evidence>